<gene>
    <name evidence="1" type="ORF">K435DRAFT_804357</name>
</gene>
<dbReference type="Proteomes" id="UP000297245">
    <property type="component" value="Unassembled WGS sequence"/>
</dbReference>
<proteinExistence type="predicted"/>
<sequence length="441" mass="50203">MSGSFFQQASQNVFRGSTIINVGGDFSGQVGSIVSPGARGESIFDEFRIIRRGDIYHLNEISREEVDEEREAKHSPYRYKLRDQLLRFTRTAYRVKLIGTDGPPGSHIALTYRGRDAQAAWERDFSLYSNPHPNLPHLFGLNHSDTPAMIFHDGEDVDAIWNDSLERFRSFELLFSDYTQREGWEVKLGSEHQIFVKRDTGLICFAPHITDWRESLVSIHDASYQYLPFPKGEVLWGTHIQGPISKPLPFQLCQDEQLVASHILQNIEQSPGTDFLDFILRSREGHRGGHSSDRLRDILPISLPFICDSADNKTHRVAQFSNINVELSPSSSSKHFQAKVSKTSKHDTPTVFCKMTSWNSAATTVITETGWTRPFPEPCFRFEVEISDEKQDLLPKAWLSQAKYLNVTMDIPSLDKNINQMELTRLMLIGETVDKISTTGH</sequence>
<reference evidence="1 2" key="1">
    <citation type="journal article" date="2019" name="Nat. Ecol. Evol.">
        <title>Megaphylogeny resolves global patterns of mushroom evolution.</title>
        <authorList>
            <person name="Varga T."/>
            <person name="Krizsan K."/>
            <person name="Foldi C."/>
            <person name="Dima B."/>
            <person name="Sanchez-Garcia M."/>
            <person name="Sanchez-Ramirez S."/>
            <person name="Szollosi G.J."/>
            <person name="Szarkandi J.G."/>
            <person name="Papp V."/>
            <person name="Albert L."/>
            <person name="Andreopoulos W."/>
            <person name="Angelini C."/>
            <person name="Antonin V."/>
            <person name="Barry K.W."/>
            <person name="Bougher N.L."/>
            <person name="Buchanan P."/>
            <person name="Buyck B."/>
            <person name="Bense V."/>
            <person name="Catcheside P."/>
            <person name="Chovatia M."/>
            <person name="Cooper J."/>
            <person name="Damon W."/>
            <person name="Desjardin D."/>
            <person name="Finy P."/>
            <person name="Geml J."/>
            <person name="Haridas S."/>
            <person name="Hughes K."/>
            <person name="Justo A."/>
            <person name="Karasinski D."/>
            <person name="Kautmanova I."/>
            <person name="Kiss B."/>
            <person name="Kocsube S."/>
            <person name="Kotiranta H."/>
            <person name="LaButti K.M."/>
            <person name="Lechner B.E."/>
            <person name="Liimatainen K."/>
            <person name="Lipzen A."/>
            <person name="Lukacs Z."/>
            <person name="Mihaltcheva S."/>
            <person name="Morgado L.N."/>
            <person name="Niskanen T."/>
            <person name="Noordeloos M.E."/>
            <person name="Ohm R.A."/>
            <person name="Ortiz-Santana B."/>
            <person name="Ovrebo C."/>
            <person name="Racz N."/>
            <person name="Riley R."/>
            <person name="Savchenko A."/>
            <person name="Shiryaev A."/>
            <person name="Soop K."/>
            <person name="Spirin V."/>
            <person name="Szebenyi C."/>
            <person name="Tomsovsky M."/>
            <person name="Tulloss R.E."/>
            <person name="Uehling J."/>
            <person name="Grigoriev I.V."/>
            <person name="Vagvolgyi C."/>
            <person name="Papp T."/>
            <person name="Martin F.M."/>
            <person name="Miettinen O."/>
            <person name="Hibbett D.S."/>
            <person name="Nagy L.G."/>
        </authorList>
    </citation>
    <scope>NUCLEOTIDE SEQUENCE [LARGE SCALE GENOMIC DNA]</scope>
    <source>
        <strain evidence="1 2">CBS 962.96</strain>
    </source>
</reference>
<accession>A0A4S8LEP1</accession>
<protein>
    <submittedName>
        <fullName evidence="1">Uncharacterized protein</fullName>
    </submittedName>
</protein>
<name>A0A4S8LEP1_DENBC</name>
<keyword evidence="2" id="KW-1185">Reference proteome</keyword>
<organism evidence="1 2">
    <name type="scientific">Dendrothele bispora (strain CBS 962.96)</name>
    <dbReference type="NCBI Taxonomy" id="1314807"/>
    <lineage>
        <taxon>Eukaryota</taxon>
        <taxon>Fungi</taxon>
        <taxon>Dikarya</taxon>
        <taxon>Basidiomycota</taxon>
        <taxon>Agaricomycotina</taxon>
        <taxon>Agaricomycetes</taxon>
        <taxon>Agaricomycetidae</taxon>
        <taxon>Agaricales</taxon>
        <taxon>Agaricales incertae sedis</taxon>
        <taxon>Dendrothele</taxon>
    </lineage>
</organism>
<dbReference type="OrthoDB" id="3025108at2759"/>
<evidence type="ECO:0000313" key="2">
    <source>
        <dbReference type="Proteomes" id="UP000297245"/>
    </source>
</evidence>
<dbReference type="EMBL" id="ML179452">
    <property type="protein sequence ID" value="THU87399.1"/>
    <property type="molecule type" value="Genomic_DNA"/>
</dbReference>
<dbReference type="AlphaFoldDB" id="A0A4S8LEP1"/>
<evidence type="ECO:0000313" key="1">
    <source>
        <dbReference type="EMBL" id="THU87399.1"/>
    </source>
</evidence>